<protein>
    <submittedName>
        <fullName evidence="9">Fucose 4-O-acetylase</fullName>
    </submittedName>
</protein>
<sequence>MFSIAAVVLGHAYGPRIEGTQFLEIWRMPLFFFLTGYFWTSGRTFAFEVRYRWTTLGIPYLLWAVLMSVAAWFWTLDAPEELTGLLQAGWYGGADQPPPWWAFWFISVLFFVTVLRRFLERFPDWVGWVVALAGLGLAELPDSLLGRTPLGIGLALPCLFFVLCGELFRTRIQPRIPRFRALIGALVVAAGLGAVWLGLEPMNIKFSGFGLFLLSPLVGALMAAGMVLLFSTVVDRVTRPVAALVTPLVRTGTVVVLFHGWLLETLVHQGILEDDHKFWITLLTSWAVGLVIVFSPLAPWLAGVPEPRWMDRWRGRQPSAPA</sequence>
<comment type="subcellular location">
    <subcellularLocation>
        <location evidence="1">Cell membrane</location>
        <topology evidence="1">Multi-pass membrane protein</topology>
    </subcellularLocation>
</comment>
<dbReference type="STRING" id="574650.SAMN04487966_10852"/>
<evidence type="ECO:0000256" key="4">
    <source>
        <dbReference type="ARBA" id="ARBA00022692"/>
    </source>
</evidence>
<evidence type="ECO:0000313" key="10">
    <source>
        <dbReference type="Proteomes" id="UP000198881"/>
    </source>
</evidence>
<reference evidence="9 10" key="1">
    <citation type="submission" date="2016-10" db="EMBL/GenBank/DDBJ databases">
        <authorList>
            <person name="de Groot N.N."/>
        </authorList>
    </citation>
    <scope>NUCLEOTIDE SEQUENCE [LARGE SCALE GENOMIC DNA]</scope>
    <source>
        <strain evidence="9 10">CGMCC 1.7054</strain>
    </source>
</reference>
<organism evidence="9 10">
    <name type="scientific">Micrococcus terreus</name>
    <dbReference type="NCBI Taxonomy" id="574650"/>
    <lineage>
        <taxon>Bacteria</taxon>
        <taxon>Bacillati</taxon>
        <taxon>Actinomycetota</taxon>
        <taxon>Actinomycetes</taxon>
        <taxon>Micrococcales</taxon>
        <taxon>Micrococcaceae</taxon>
        <taxon>Micrococcus</taxon>
    </lineage>
</organism>
<name>A0A1I7MP70_9MICC</name>
<feature type="transmembrane region" description="Helical" evidence="7">
    <location>
        <begin position="125"/>
        <end position="144"/>
    </location>
</feature>
<dbReference type="Proteomes" id="UP000198881">
    <property type="component" value="Unassembled WGS sequence"/>
</dbReference>
<feature type="transmembrane region" description="Helical" evidence="7">
    <location>
        <begin position="211"/>
        <end position="234"/>
    </location>
</feature>
<accession>A0A1I7MP70</accession>
<dbReference type="GO" id="GO:0009246">
    <property type="term" value="P:enterobacterial common antigen biosynthetic process"/>
    <property type="evidence" value="ECO:0007669"/>
    <property type="project" value="TreeGrafter"/>
</dbReference>
<keyword evidence="3" id="KW-1003">Cell membrane</keyword>
<gene>
    <name evidence="9" type="ORF">SAMN04487966_10852</name>
</gene>
<dbReference type="GO" id="GO:0005886">
    <property type="term" value="C:plasma membrane"/>
    <property type="evidence" value="ECO:0007669"/>
    <property type="project" value="UniProtKB-SubCell"/>
</dbReference>
<keyword evidence="6 7" id="KW-0472">Membrane</keyword>
<feature type="transmembrane region" description="Helical" evidence="7">
    <location>
        <begin position="241"/>
        <end position="263"/>
    </location>
</feature>
<evidence type="ECO:0000256" key="6">
    <source>
        <dbReference type="ARBA" id="ARBA00023136"/>
    </source>
</evidence>
<keyword evidence="5 7" id="KW-1133">Transmembrane helix</keyword>
<evidence type="ECO:0000256" key="1">
    <source>
        <dbReference type="ARBA" id="ARBA00004651"/>
    </source>
</evidence>
<comment type="similarity">
    <text evidence="2">Belongs to the acyltransferase 3 family.</text>
</comment>
<evidence type="ECO:0000256" key="2">
    <source>
        <dbReference type="ARBA" id="ARBA00007400"/>
    </source>
</evidence>
<dbReference type="InterPro" id="IPR002656">
    <property type="entry name" value="Acyl_transf_3_dom"/>
</dbReference>
<feature type="transmembrane region" description="Helical" evidence="7">
    <location>
        <begin position="283"/>
        <end position="304"/>
    </location>
</feature>
<feature type="transmembrane region" description="Helical" evidence="7">
    <location>
        <begin position="100"/>
        <end position="118"/>
    </location>
</feature>
<keyword evidence="4 7" id="KW-0812">Transmembrane</keyword>
<dbReference type="PANTHER" id="PTHR40074:SF2">
    <property type="entry name" value="O-ACETYLTRANSFERASE WECH"/>
    <property type="match status" value="1"/>
</dbReference>
<dbReference type="GO" id="GO:0016413">
    <property type="term" value="F:O-acetyltransferase activity"/>
    <property type="evidence" value="ECO:0007669"/>
    <property type="project" value="TreeGrafter"/>
</dbReference>
<dbReference type="AlphaFoldDB" id="A0A1I7MP70"/>
<evidence type="ECO:0000313" key="9">
    <source>
        <dbReference type="EMBL" id="SFV23712.1"/>
    </source>
</evidence>
<proteinExistence type="inferred from homology"/>
<feature type="transmembrane region" description="Helical" evidence="7">
    <location>
        <begin position="150"/>
        <end position="169"/>
    </location>
</feature>
<evidence type="ECO:0000256" key="3">
    <source>
        <dbReference type="ARBA" id="ARBA00022475"/>
    </source>
</evidence>
<feature type="transmembrane region" description="Helical" evidence="7">
    <location>
        <begin position="58"/>
        <end position="76"/>
    </location>
</feature>
<feature type="transmembrane region" description="Helical" evidence="7">
    <location>
        <begin position="25"/>
        <end position="46"/>
    </location>
</feature>
<evidence type="ECO:0000259" key="8">
    <source>
        <dbReference type="Pfam" id="PF01757"/>
    </source>
</evidence>
<keyword evidence="10" id="KW-1185">Reference proteome</keyword>
<dbReference type="Pfam" id="PF01757">
    <property type="entry name" value="Acyl_transf_3"/>
    <property type="match status" value="1"/>
</dbReference>
<evidence type="ECO:0000256" key="7">
    <source>
        <dbReference type="SAM" id="Phobius"/>
    </source>
</evidence>
<dbReference type="PANTHER" id="PTHR40074">
    <property type="entry name" value="O-ACETYLTRANSFERASE WECH"/>
    <property type="match status" value="1"/>
</dbReference>
<feature type="domain" description="Acyltransferase 3" evidence="8">
    <location>
        <begin position="2"/>
        <end position="273"/>
    </location>
</feature>
<feature type="transmembrane region" description="Helical" evidence="7">
    <location>
        <begin position="181"/>
        <end position="199"/>
    </location>
</feature>
<dbReference type="EMBL" id="FPCG01000008">
    <property type="protein sequence ID" value="SFV23712.1"/>
    <property type="molecule type" value="Genomic_DNA"/>
</dbReference>
<evidence type="ECO:0000256" key="5">
    <source>
        <dbReference type="ARBA" id="ARBA00022989"/>
    </source>
</evidence>